<feature type="coiled-coil region" evidence="1">
    <location>
        <begin position="151"/>
        <end position="185"/>
    </location>
</feature>
<dbReference type="OrthoDB" id="1719803at2759"/>
<dbReference type="EMBL" id="KZ451955">
    <property type="protein sequence ID" value="PKA58175.1"/>
    <property type="molecule type" value="Genomic_DNA"/>
</dbReference>
<feature type="coiled-coil region" evidence="1">
    <location>
        <begin position="1"/>
        <end position="80"/>
    </location>
</feature>
<evidence type="ECO:0000313" key="2">
    <source>
        <dbReference type="EMBL" id="PKA58175.1"/>
    </source>
</evidence>
<gene>
    <name evidence="2" type="ORF">AXF42_Ash012898</name>
</gene>
<dbReference type="Proteomes" id="UP000236161">
    <property type="component" value="Unassembled WGS sequence"/>
</dbReference>
<feature type="coiled-coil region" evidence="1">
    <location>
        <begin position="413"/>
        <end position="454"/>
    </location>
</feature>
<dbReference type="AlphaFoldDB" id="A0A2I0ARJ6"/>
<evidence type="ECO:0000313" key="3">
    <source>
        <dbReference type="Proteomes" id="UP000236161"/>
    </source>
</evidence>
<reference evidence="2 3" key="1">
    <citation type="journal article" date="2017" name="Nature">
        <title>The Apostasia genome and the evolution of orchids.</title>
        <authorList>
            <person name="Zhang G.Q."/>
            <person name="Liu K.W."/>
            <person name="Li Z."/>
            <person name="Lohaus R."/>
            <person name="Hsiao Y.Y."/>
            <person name="Niu S.C."/>
            <person name="Wang J.Y."/>
            <person name="Lin Y.C."/>
            <person name="Xu Q."/>
            <person name="Chen L.J."/>
            <person name="Yoshida K."/>
            <person name="Fujiwara S."/>
            <person name="Wang Z.W."/>
            <person name="Zhang Y.Q."/>
            <person name="Mitsuda N."/>
            <person name="Wang M."/>
            <person name="Liu G.H."/>
            <person name="Pecoraro L."/>
            <person name="Huang H.X."/>
            <person name="Xiao X.J."/>
            <person name="Lin M."/>
            <person name="Wu X.Y."/>
            <person name="Wu W.L."/>
            <person name="Chen Y.Y."/>
            <person name="Chang S.B."/>
            <person name="Sakamoto S."/>
            <person name="Ohme-Takagi M."/>
            <person name="Yagi M."/>
            <person name="Zeng S.J."/>
            <person name="Shen C.Y."/>
            <person name="Yeh C.M."/>
            <person name="Luo Y.B."/>
            <person name="Tsai W.C."/>
            <person name="Van de Peer Y."/>
            <person name="Liu Z.J."/>
        </authorList>
    </citation>
    <scope>NUCLEOTIDE SEQUENCE [LARGE SCALE GENOMIC DNA]</scope>
    <source>
        <strain evidence="3">cv. Shenzhen</strain>
        <tissue evidence="2">Stem</tissue>
    </source>
</reference>
<proteinExistence type="predicted"/>
<protein>
    <submittedName>
        <fullName evidence="2">Uncharacterized protein</fullName>
    </submittedName>
</protein>
<sequence length="653" mass="74732">MDDEELNKEFLQSRVEQLERERDELRKDIEQLCMQQAGSGYLAVAARMHFQRTAGLEQEIESLKKKLAGCIRENRNLQEELSEAYRIKTQLADLHNLEVLKNKEAEEQLKFFQGSVAAAFSERDHALMEFEKAKEHVEAMIKKSTISERRIEDLESTCNNVKELNATLEEEVRILNGKIETFEKVVNKFYEIRMRDAGPLGDRTWQNCCSCLLNDPSDKWLFNIDSRSTTSTYIASLEEEIESQKRAIDRLQTNLRMGLQIEQHLKRSLRFMEKKQVELLETFESKLSYLHHFHNQHRAEVMKLLEEEMSHINAVLVDFQEKLFIAQINYETKREALRAEHQSNDNECKDVHITDVVDPNVSSMGGDVHSSDVMASKMPDASHAFSQALQEKVAALLLLSQQEEMHLLDKEMNVALQKKMQELQRNLSQVTNEKIEALMELAQLKREYQMLRDSHLMKNDHLIADNFDKRISAHGRDGKLSSLLKRTSLIRWIGRDLGTHDNNASKVARETDVTDCRNFPMDFARLKVENAALQESLSNMEHLTSSIHRLHVSLLKVQEDDAVAATSCETILESLNGIVAEANQVKTALGCSLPVSWSVDPTTDAITYESLCEPADSSSEQQRSDRVVCAAGFEMVELLILAALLLKELSNAR</sequence>
<keyword evidence="3" id="KW-1185">Reference proteome</keyword>
<dbReference type="PANTHER" id="PTHR35712">
    <property type="entry name" value="MYOSIN HEAVY CHAIN-LIKE PROTEIN"/>
    <property type="match status" value="1"/>
</dbReference>
<organism evidence="2 3">
    <name type="scientific">Apostasia shenzhenica</name>
    <dbReference type="NCBI Taxonomy" id="1088818"/>
    <lineage>
        <taxon>Eukaryota</taxon>
        <taxon>Viridiplantae</taxon>
        <taxon>Streptophyta</taxon>
        <taxon>Embryophyta</taxon>
        <taxon>Tracheophyta</taxon>
        <taxon>Spermatophyta</taxon>
        <taxon>Magnoliopsida</taxon>
        <taxon>Liliopsida</taxon>
        <taxon>Asparagales</taxon>
        <taxon>Orchidaceae</taxon>
        <taxon>Apostasioideae</taxon>
        <taxon>Apostasia</taxon>
    </lineage>
</organism>
<name>A0A2I0ARJ6_9ASPA</name>
<keyword evidence="1" id="KW-0175">Coiled coil</keyword>
<dbReference type="STRING" id="1088818.A0A2I0ARJ6"/>
<accession>A0A2I0ARJ6</accession>
<dbReference type="PANTHER" id="PTHR35712:SF1">
    <property type="entry name" value="MYOSIN HEAVY CHAIN-LIKE PROTEIN"/>
    <property type="match status" value="1"/>
</dbReference>
<evidence type="ECO:0000256" key="1">
    <source>
        <dbReference type="SAM" id="Coils"/>
    </source>
</evidence>